<organism evidence="1 2">
    <name type="scientific">Hahella chejuensis (strain KCTC 2396)</name>
    <dbReference type="NCBI Taxonomy" id="349521"/>
    <lineage>
        <taxon>Bacteria</taxon>
        <taxon>Pseudomonadati</taxon>
        <taxon>Pseudomonadota</taxon>
        <taxon>Gammaproteobacteria</taxon>
        <taxon>Oceanospirillales</taxon>
        <taxon>Hahellaceae</taxon>
        <taxon>Hahella</taxon>
    </lineage>
</organism>
<proteinExistence type="predicted"/>
<protein>
    <submittedName>
        <fullName evidence="1">Uncharacterized protein</fullName>
    </submittedName>
</protein>
<evidence type="ECO:0000313" key="2">
    <source>
        <dbReference type="Proteomes" id="UP000000238"/>
    </source>
</evidence>
<name>Q2SFX2_HAHCH</name>
<dbReference type="AlphaFoldDB" id="Q2SFX2"/>
<sequence length="31" mass="3351">MGGYLAEVLDGASLIQPTFIAVYWNAYESGN</sequence>
<keyword evidence="2" id="KW-1185">Reference proteome</keyword>
<gene>
    <name evidence="1" type="ordered locus">HCH_03716</name>
</gene>
<dbReference type="Proteomes" id="UP000000238">
    <property type="component" value="Chromosome"/>
</dbReference>
<reference evidence="1 2" key="1">
    <citation type="journal article" date="2005" name="Nucleic Acids Res.">
        <title>Genomic blueprint of Hahella chejuensis, a marine microbe producing an algicidal agent.</title>
        <authorList>
            <person name="Jeong H."/>
            <person name="Yim J.H."/>
            <person name="Lee C."/>
            <person name="Choi S.-H."/>
            <person name="Park Y.K."/>
            <person name="Yoon S.H."/>
            <person name="Hur C.-G."/>
            <person name="Kang H.-Y."/>
            <person name="Kim D."/>
            <person name="Lee H.H."/>
            <person name="Park K.H."/>
            <person name="Park S.-H."/>
            <person name="Park H.-S."/>
            <person name="Lee H.K."/>
            <person name="Oh T.K."/>
            <person name="Kim J.F."/>
        </authorList>
    </citation>
    <scope>NUCLEOTIDE SEQUENCE [LARGE SCALE GENOMIC DNA]</scope>
    <source>
        <strain evidence="1 2">KCTC 2396</strain>
    </source>
</reference>
<dbReference type="KEGG" id="hch:HCH_03716"/>
<evidence type="ECO:0000313" key="1">
    <source>
        <dbReference type="EMBL" id="ABC30452.1"/>
    </source>
</evidence>
<accession>Q2SFX2</accession>
<dbReference type="HOGENOM" id="CLU_3396804_0_0_6"/>
<dbReference type="EMBL" id="CP000155">
    <property type="protein sequence ID" value="ABC30452.1"/>
    <property type="molecule type" value="Genomic_DNA"/>
</dbReference>